<evidence type="ECO:0000256" key="1">
    <source>
        <dbReference type="SAM" id="MobiDB-lite"/>
    </source>
</evidence>
<dbReference type="InParanoid" id="A8NXV4"/>
<sequence length="193" mass="21856">MALAFPPTPPLSPQHNPIQREDTPCEDPLKDTMSLLDSLIAYYQQERMWVYRTRASLENAFPEKPTSDSGLAMAEPCSPPPDRVVGLAKVEDDHDQEKVPERRLSARSATSSPSRWSKRKKGFKMRLELTPQPKRSLSVSSASSNGSSGELGDLPPRERLLAMFEKMMETRMESCERVNKLIRNANRAHLHLR</sequence>
<dbReference type="EMBL" id="AACS02000005">
    <property type="protein sequence ID" value="EAU84895.2"/>
    <property type="molecule type" value="Genomic_DNA"/>
</dbReference>
<feature type="region of interest" description="Disordered" evidence="1">
    <location>
        <begin position="61"/>
        <end position="156"/>
    </location>
</feature>
<reference evidence="2 3" key="1">
    <citation type="journal article" date="2010" name="Proc. Natl. Acad. Sci. U.S.A.">
        <title>Insights into evolution of multicellular fungi from the assembled chromosomes of the mushroom Coprinopsis cinerea (Coprinus cinereus).</title>
        <authorList>
            <person name="Stajich J.E."/>
            <person name="Wilke S.K."/>
            <person name="Ahren D."/>
            <person name="Au C.H."/>
            <person name="Birren B.W."/>
            <person name="Borodovsky M."/>
            <person name="Burns C."/>
            <person name="Canback B."/>
            <person name="Casselton L.A."/>
            <person name="Cheng C.K."/>
            <person name="Deng J."/>
            <person name="Dietrich F.S."/>
            <person name="Fargo D.C."/>
            <person name="Farman M.L."/>
            <person name="Gathman A.C."/>
            <person name="Goldberg J."/>
            <person name="Guigo R."/>
            <person name="Hoegger P.J."/>
            <person name="Hooker J.B."/>
            <person name="Huggins A."/>
            <person name="James T.Y."/>
            <person name="Kamada T."/>
            <person name="Kilaru S."/>
            <person name="Kodira C."/>
            <person name="Kues U."/>
            <person name="Kupfer D."/>
            <person name="Kwan H.S."/>
            <person name="Lomsadze A."/>
            <person name="Li W."/>
            <person name="Lilly W.W."/>
            <person name="Ma L.J."/>
            <person name="Mackey A.J."/>
            <person name="Manning G."/>
            <person name="Martin F."/>
            <person name="Muraguchi H."/>
            <person name="Natvig D.O."/>
            <person name="Palmerini H."/>
            <person name="Ramesh M.A."/>
            <person name="Rehmeyer C.J."/>
            <person name="Roe B.A."/>
            <person name="Shenoy N."/>
            <person name="Stanke M."/>
            <person name="Ter-Hovhannisyan V."/>
            <person name="Tunlid A."/>
            <person name="Velagapudi R."/>
            <person name="Vision T.J."/>
            <person name="Zeng Q."/>
            <person name="Zolan M.E."/>
            <person name="Pukkila P.J."/>
        </authorList>
    </citation>
    <scope>NUCLEOTIDE SEQUENCE [LARGE SCALE GENOMIC DNA]</scope>
    <source>
        <strain evidence="3">Okayama-7 / 130 / ATCC MYA-4618 / FGSC 9003</strain>
    </source>
</reference>
<dbReference type="AlphaFoldDB" id="A8NXV4"/>
<name>A8NXV4_COPC7</name>
<proteinExistence type="predicted"/>
<dbReference type="Proteomes" id="UP000001861">
    <property type="component" value="Unassembled WGS sequence"/>
</dbReference>
<accession>A8NXV4</accession>
<dbReference type="RefSeq" id="XP_001837278.2">
    <property type="nucleotide sequence ID" value="XM_001837226.2"/>
</dbReference>
<comment type="caution">
    <text evidence="2">The sequence shown here is derived from an EMBL/GenBank/DDBJ whole genome shotgun (WGS) entry which is preliminary data.</text>
</comment>
<dbReference type="GeneID" id="6013835"/>
<gene>
    <name evidence="2" type="ORF">CC1G_00414</name>
</gene>
<keyword evidence="3" id="KW-1185">Reference proteome</keyword>
<organism evidence="2 3">
    <name type="scientific">Coprinopsis cinerea (strain Okayama-7 / 130 / ATCC MYA-4618 / FGSC 9003)</name>
    <name type="common">Inky cap fungus</name>
    <name type="synonym">Hormographiella aspergillata</name>
    <dbReference type="NCBI Taxonomy" id="240176"/>
    <lineage>
        <taxon>Eukaryota</taxon>
        <taxon>Fungi</taxon>
        <taxon>Dikarya</taxon>
        <taxon>Basidiomycota</taxon>
        <taxon>Agaricomycotina</taxon>
        <taxon>Agaricomycetes</taxon>
        <taxon>Agaricomycetidae</taxon>
        <taxon>Agaricales</taxon>
        <taxon>Agaricineae</taxon>
        <taxon>Psathyrellaceae</taxon>
        <taxon>Coprinopsis</taxon>
    </lineage>
</organism>
<dbReference type="OrthoDB" id="3217075at2759"/>
<protein>
    <submittedName>
        <fullName evidence="2">Uncharacterized protein</fullName>
    </submittedName>
</protein>
<dbReference type="VEuPathDB" id="FungiDB:CC1G_00414"/>
<dbReference type="KEGG" id="cci:CC1G_00414"/>
<dbReference type="OMA" id="WVHHTRA"/>
<feature type="compositionally biased region" description="Pro residues" evidence="1">
    <location>
        <begin position="1"/>
        <end position="12"/>
    </location>
</feature>
<feature type="compositionally biased region" description="Basic and acidic residues" evidence="1">
    <location>
        <begin position="89"/>
        <end position="104"/>
    </location>
</feature>
<feature type="compositionally biased region" description="Low complexity" evidence="1">
    <location>
        <begin position="136"/>
        <end position="148"/>
    </location>
</feature>
<dbReference type="HOGENOM" id="CLU_096586_0_0_1"/>
<feature type="compositionally biased region" description="Basic and acidic residues" evidence="1">
    <location>
        <begin position="18"/>
        <end position="28"/>
    </location>
</feature>
<evidence type="ECO:0000313" key="3">
    <source>
        <dbReference type="Proteomes" id="UP000001861"/>
    </source>
</evidence>
<feature type="region of interest" description="Disordered" evidence="1">
    <location>
        <begin position="1"/>
        <end position="28"/>
    </location>
</feature>
<evidence type="ECO:0000313" key="2">
    <source>
        <dbReference type="EMBL" id="EAU84895.2"/>
    </source>
</evidence>